<dbReference type="GO" id="GO:0005634">
    <property type="term" value="C:nucleus"/>
    <property type="evidence" value="ECO:0007669"/>
    <property type="project" value="UniProtKB-SubCell"/>
</dbReference>
<evidence type="ECO:0000256" key="1">
    <source>
        <dbReference type="ARBA" id="ARBA00004123"/>
    </source>
</evidence>
<dbReference type="Pfam" id="PF09649">
    <property type="entry name" value="CHZ"/>
    <property type="match status" value="1"/>
</dbReference>
<keyword evidence="3" id="KW-0539">Nucleus</keyword>
<proteinExistence type="predicted"/>
<protein>
    <recommendedName>
        <fullName evidence="5">Histone chaperone domain-containing protein</fullName>
    </recommendedName>
</protein>
<evidence type="ECO:0000256" key="2">
    <source>
        <dbReference type="ARBA" id="ARBA00023186"/>
    </source>
</evidence>
<dbReference type="InterPro" id="IPR037647">
    <property type="entry name" value="HIRIP3"/>
</dbReference>
<feature type="compositionally biased region" description="Acidic residues" evidence="4">
    <location>
        <begin position="481"/>
        <end position="490"/>
    </location>
</feature>
<evidence type="ECO:0000313" key="6">
    <source>
        <dbReference type="EMBL" id="KAJ4967208.1"/>
    </source>
</evidence>
<feature type="compositionally biased region" description="Basic residues" evidence="4">
    <location>
        <begin position="261"/>
        <end position="271"/>
    </location>
</feature>
<dbReference type="PANTHER" id="PTHR15410">
    <property type="entry name" value="HIRA-INTERACTING PROTEIN 3"/>
    <property type="match status" value="1"/>
</dbReference>
<feature type="region of interest" description="Disordered" evidence="4">
    <location>
        <begin position="385"/>
        <end position="490"/>
    </location>
</feature>
<evidence type="ECO:0000313" key="7">
    <source>
        <dbReference type="Proteomes" id="UP001141806"/>
    </source>
</evidence>
<dbReference type="EMBL" id="JAMYWD010000007">
    <property type="protein sequence ID" value="KAJ4967208.1"/>
    <property type="molecule type" value="Genomic_DNA"/>
</dbReference>
<dbReference type="Proteomes" id="UP001141806">
    <property type="component" value="Unassembled WGS sequence"/>
</dbReference>
<feature type="compositionally biased region" description="Basic and acidic residues" evidence="4">
    <location>
        <begin position="133"/>
        <end position="151"/>
    </location>
</feature>
<dbReference type="PANTHER" id="PTHR15410:SF2">
    <property type="entry name" value="HIRA-INTERACTING PROTEIN 3"/>
    <property type="match status" value="1"/>
</dbReference>
<feature type="compositionally biased region" description="Acidic residues" evidence="4">
    <location>
        <begin position="454"/>
        <end position="473"/>
    </location>
</feature>
<feature type="region of interest" description="Disordered" evidence="4">
    <location>
        <begin position="211"/>
        <end position="339"/>
    </location>
</feature>
<feature type="domain" description="Histone chaperone" evidence="5">
    <location>
        <begin position="405"/>
        <end position="440"/>
    </location>
</feature>
<reference evidence="6" key="1">
    <citation type="journal article" date="2023" name="Plant J.">
        <title>The genome of the king protea, Protea cynaroides.</title>
        <authorList>
            <person name="Chang J."/>
            <person name="Duong T.A."/>
            <person name="Schoeman C."/>
            <person name="Ma X."/>
            <person name="Roodt D."/>
            <person name="Barker N."/>
            <person name="Li Z."/>
            <person name="Van de Peer Y."/>
            <person name="Mizrachi E."/>
        </authorList>
    </citation>
    <scope>NUCLEOTIDE SEQUENCE</scope>
    <source>
        <tissue evidence="6">Young leaves</tissue>
    </source>
</reference>
<feature type="compositionally biased region" description="Basic and acidic residues" evidence="4">
    <location>
        <begin position="111"/>
        <end position="126"/>
    </location>
</feature>
<feature type="compositionally biased region" description="Basic and acidic residues" evidence="4">
    <location>
        <begin position="272"/>
        <end position="289"/>
    </location>
</feature>
<gene>
    <name evidence="6" type="ORF">NE237_019057</name>
</gene>
<evidence type="ECO:0000256" key="4">
    <source>
        <dbReference type="SAM" id="MobiDB-lite"/>
    </source>
</evidence>
<sequence length="490" mass="54750">MEQKQDGEVVDKETEKAPDMEPEIRRAMCARVGHFKAQADSLTLEGVRRLLEKDLKLDKFALDVHKRFIKQCLEECFDGPADENSKTSGENVEEVVHSDKKSTTKSFEGLQPKKEAEPNSKDEKEGSPVLGLLREEKQHEDSQSAELEKLPSEGAIKKAIKKRAGYFRANSEKVTLVGARRLLEEDLGLDKYVLDSFKKFISDQLDEVLHGPEVAQSPNGIKKNIQNKDSLNKVSKKVSRSKSSDSADSKDEEVDDDGIKPKKKITPKGKSRNSEVVKSHKRPAPETKSSKNKRKNPVEPTSEESSDEKDGNLSEKDQSQSSADEPVKKKKEVSAHAYGKQVEHLKSIIKACGLSITPSVYKKVKQAPENKRESSLIKELENILGREGLSTNPSEKEIKAVKKKKEREKELEGIDMSNIVSSSRRRSTTTYIAPPKPKIPFQSDGNDDKKNDDDEKNDDVDDDEDDDDEDDSSSEGTSEGLDADVEDEND</sequence>
<evidence type="ECO:0000256" key="3">
    <source>
        <dbReference type="ARBA" id="ARBA00023242"/>
    </source>
</evidence>
<keyword evidence="7" id="KW-1185">Reference proteome</keyword>
<keyword evidence="2" id="KW-0143">Chaperone</keyword>
<comment type="caution">
    <text evidence="6">The sequence shown here is derived from an EMBL/GenBank/DDBJ whole genome shotgun (WGS) entry which is preliminary data.</text>
</comment>
<dbReference type="SMART" id="SM01082">
    <property type="entry name" value="CHZ"/>
    <property type="match status" value="1"/>
</dbReference>
<dbReference type="InterPro" id="IPR019098">
    <property type="entry name" value="Histone_chaperone_domain_CHZ"/>
</dbReference>
<feature type="compositionally biased region" description="Basic and acidic residues" evidence="4">
    <location>
        <begin position="308"/>
        <end position="318"/>
    </location>
</feature>
<feature type="region of interest" description="Disordered" evidence="4">
    <location>
        <begin position="1"/>
        <end position="23"/>
    </location>
</feature>
<organism evidence="6 7">
    <name type="scientific">Protea cynaroides</name>
    <dbReference type="NCBI Taxonomy" id="273540"/>
    <lineage>
        <taxon>Eukaryota</taxon>
        <taxon>Viridiplantae</taxon>
        <taxon>Streptophyta</taxon>
        <taxon>Embryophyta</taxon>
        <taxon>Tracheophyta</taxon>
        <taxon>Spermatophyta</taxon>
        <taxon>Magnoliopsida</taxon>
        <taxon>Proteales</taxon>
        <taxon>Proteaceae</taxon>
        <taxon>Protea</taxon>
    </lineage>
</organism>
<dbReference type="OrthoDB" id="514832at2759"/>
<accession>A0A9Q0KB00</accession>
<dbReference type="AlphaFoldDB" id="A0A9Q0KB00"/>
<feature type="region of interest" description="Disordered" evidence="4">
    <location>
        <begin position="79"/>
        <end position="152"/>
    </location>
</feature>
<name>A0A9Q0KB00_9MAGN</name>
<evidence type="ECO:0000259" key="5">
    <source>
        <dbReference type="SMART" id="SM01082"/>
    </source>
</evidence>
<comment type="subcellular location">
    <subcellularLocation>
        <location evidence="1">Nucleus</location>
    </subcellularLocation>
</comment>